<gene>
    <name evidence="2" type="ordered locus">Meso_3524</name>
</gene>
<feature type="region of interest" description="Disordered" evidence="1">
    <location>
        <begin position="1"/>
        <end position="138"/>
    </location>
</feature>
<feature type="compositionally biased region" description="Acidic residues" evidence="1">
    <location>
        <begin position="61"/>
        <end position="71"/>
    </location>
</feature>
<dbReference type="EMBL" id="CP000390">
    <property type="protein sequence ID" value="ABG64895.1"/>
    <property type="molecule type" value="Genomic_DNA"/>
</dbReference>
<sequence length="138" mass="15097">MHCRNSSALSLEQWQARQVHPSEAREITMAEDDAKKHVKVETDLTGTSRADIAHERMNAEPEADDLSDADEVWQNAERTPAENEAQQATSGSARRIADAGDIGEGQASPYGTEAQADALARQTNRTGESREPEKPKRG</sequence>
<evidence type="ECO:0000256" key="1">
    <source>
        <dbReference type="SAM" id="MobiDB-lite"/>
    </source>
</evidence>
<dbReference type="KEGG" id="mes:Meso_3524"/>
<proteinExistence type="predicted"/>
<name>Q11CI0_CHESB</name>
<feature type="compositionally biased region" description="Basic and acidic residues" evidence="1">
    <location>
        <begin position="127"/>
        <end position="138"/>
    </location>
</feature>
<dbReference type="STRING" id="266779.Meso_3524"/>
<dbReference type="AlphaFoldDB" id="Q11CI0"/>
<dbReference type="HOGENOM" id="CLU_1851558_0_0_5"/>
<feature type="compositionally biased region" description="Polar residues" evidence="1">
    <location>
        <begin position="1"/>
        <end position="16"/>
    </location>
</feature>
<organism evidence="2">
    <name type="scientific">Chelativorans sp. (strain BNC1)</name>
    <dbReference type="NCBI Taxonomy" id="266779"/>
    <lineage>
        <taxon>Bacteria</taxon>
        <taxon>Pseudomonadati</taxon>
        <taxon>Pseudomonadota</taxon>
        <taxon>Alphaproteobacteria</taxon>
        <taxon>Hyphomicrobiales</taxon>
        <taxon>Phyllobacteriaceae</taxon>
        <taxon>Chelativorans</taxon>
    </lineage>
</organism>
<protein>
    <submittedName>
        <fullName evidence="2">Uncharacterized protein</fullName>
    </submittedName>
</protein>
<accession>Q11CI0</accession>
<feature type="compositionally biased region" description="Basic and acidic residues" evidence="1">
    <location>
        <begin position="20"/>
        <end position="42"/>
    </location>
</feature>
<evidence type="ECO:0000313" key="2">
    <source>
        <dbReference type="EMBL" id="ABG64895.1"/>
    </source>
</evidence>
<reference evidence="2" key="1">
    <citation type="submission" date="2006-06" db="EMBL/GenBank/DDBJ databases">
        <title>Complete sequence of chromosome of Chelativorans sp. BNC1.</title>
        <authorList>
            <consortium name="US DOE Joint Genome Institute"/>
            <person name="Copeland A."/>
            <person name="Lucas S."/>
            <person name="Lapidus A."/>
            <person name="Barry K."/>
            <person name="Detter J.C."/>
            <person name="Glavina del Rio T."/>
            <person name="Hammon N."/>
            <person name="Israni S."/>
            <person name="Dalin E."/>
            <person name="Tice H."/>
            <person name="Pitluck S."/>
            <person name="Chertkov O."/>
            <person name="Brettin T."/>
            <person name="Bruce D."/>
            <person name="Han C."/>
            <person name="Tapia R."/>
            <person name="Gilna P."/>
            <person name="Schmutz J."/>
            <person name="Larimer F."/>
            <person name="Land M."/>
            <person name="Hauser L."/>
            <person name="Kyrpides N."/>
            <person name="Mikhailova N."/>
            <person name="Richardson P."/>
        </authorList>
    </citation>
    <scope>NUCLEOTIDE SEQUENCE</scope>
    <source>
        <strain evidence="2">BNC1</strain>
    </source>
</reference>